<accession>A0AAX4FV77</accession>
<gene>
    <name evidence="2" type="ORF">R6Y96_00825</name>
</gene>
<evidence type="ECO:0000313" key="3">
    <source>
        <dbReference type="Proteomes" id="UP001305652"/>
    </source>
</evidence>
<evidence type="ECO:0000313" key="2">
    <source>
        <dbReference type="EMBL" id="WOX57831.1"/>
    </source>
</evidence>
<keyword evidence="1" id="KW-1133">Transmembrane helix</keyword>
<dbReference type="RefSeq" id="WP_318621578.1">
    <property type="nucleotide sequence ID" value="NZ_CP137642.1"/>
</dbReference>
<organism evidence="2 3">
    <name type="scientific">Methanoculleus receptaculi</name>
    <dbReference type="NCBI Taxonomy" id="394967"/>
    <lineage>
        <taxon>Archaea</taxon>
        <taxon>Methanobacteriati</taxon>
        <taxon>Methanobacteriota</taxon>
        <taxon>Stenosarchaea group</taxon>
        <taxon>Methanomicrobia</taxon>
        <taxon>Methanomicrobiales</taxon>
        <taxon>Methanomicrobiaceae</taxon>
        <taxon>Methanoculleus</taxon>
    </lineage>
</organism>
<keyword evidence="3" id="KW-1185">Reference proteome</keyword>
<reference evidence="2 3" key="1">
    <citation type="submission" date="2023-10" db="EMBL/GenBank/DDBJ databases">
        <title>The complete genome sequence of Methanoculleus receptaculi DSM 18860.</title>
        <authorList>
            <person name="Lai S.-J."/>
            <person name="You Y.-T."/>
            <person name="Chen S.-C."/>
        </authorList>
    </citation>
    <scope>NUCLEOTIDE SEQUENCE [LARGE SCALE GENOMIC DNA]</scope>
    <source>
        <strain evidence="2 3">DSM 18860</strain>
    </source>
</reference>
<keyword evidence="1" id="KW-0812">Transmembrane</keyword>
<sequence>MKSKNNKHLLIMGALAFIGVILFVATVVLGYTAFFAWLEASGGSPILDVWEIRDELPPENASIIHLTEKDFEQHPALDSAIRGDNRDPGAWYQGDTPYGVLDKRTIGSAPVTYVERGVLIESFGPDVEARYQPYLEYEGAYYYFLTLIP</sequence>
<name>A0AAX4FV77_9EURY</name>
<dbReference type="GeneID" id="85731656"/>
<feature type="transmembrane region" description="Helical" evidence="1">
    <location>
        <begin position="9"/>
        <end position="38"/>
    </location>
</feature>
<dbReference type="AlphaFoldDB" id="A0AAX4FV77"/>
<evidence type="ECO:0000256" key="1">
    <source>
        <dbReference type="SAM" id="Phobius"/>
    </source>
</evidence>
<proteinExistence type="predicted"/>
<dbReference type="KEGG" id="mrc:R6Y96_00825"/>
<dbReference type="EMBL" id="CP137642">
    <property type="protein sequence ID" value="WOX57831.1"/>
    <property type="molecule type" value="Genomic_DNA"/>
</dbReference>
<keyword evidence="1" id="KW-0472">Membrane</keyword>
<dbReference type="Proteomes" id="UP001305652">
    <property type="component" value="Chromosome"/>
</dbReference>
<protein>
    <submittedName>
        <fullName evidence="2">Uncharacterized protein</fullName>
    </submittedName>
</protein>